<feature type="region of interest" description="Disordered" evidence="18">
    <location>
        <begin position="952"/>
        <end position="978"/>
    </location>
</feature>
<dbReference type="InterPro" id="IPR018259">
    <property type="entry name" value="Ribosomal_eL21_CS"/>
</dbReference>
<dbReference type="Pfam" id="PF02815">
    <property type="entry name" value="MIR"/>
    <property type="match status" value="1"/>
</dbReference>
<feature type="transmembrane region" description="Helical" evidence="19">
    <location>
        <begin position="498"/>
        <end position="514"/>
    </location>
</feature>
<evidence type="ECO:0000313" key="22">
    <source>
        <dbReference type="Proteomes" id="UP000717515"/>
    </source>
</evidence>
<dbReference type="SUPFAM" id="SSF82109">
    <property type="entry name" value="MIR domain"/>
    <property type="match status" value="1"/>
</dbReference>
<evidence type="ECO:0000256" key="15">
    <source>
        <dbReference type="ARBA" id="ARBA00045085"/>
    </source>
</evidence>
<evidence type="ECO:0000256" key="13">
    <source>
        <dbReference type="ARBA" id="ARBA00023136"/>
    </source>
</evidence>
<gene>
    <name evidence="21" type="ORF">KVV02_000107</name>
</gene>
<comment type="catalytic activity">
    <reaction evidence="16">
        <text>a di-trans,poly-cis-dolichyl beta-D-mannosyl phosphate + L-seryl-[protein] = 3-O-(alpha-D-mannosyl)-L-seryl-[protein] + a di-trans,poly-cis-dolichyl phosphate + H(+)</text>
        <dbReference type="Rhea" id="RHEA:17377"/>
        <dbReference type="Rhea" id="RHEA-COMP:9863"/>
        <dbReference type="Rhea" id="RHEA-COMP:13546"/>
        <dbReference type="Rhea" id="RHEA-COMP:19498"/>
        <dbReference type="Rhea" id="RHEA-COMP:19501"/>
        <dbReference type="ChEBI" id="CHEBI:15378"/>
        <dbReference type="ChEBI" id="CHEBI:29999"/>
        <dbReference type="ChEBI" id="CHEBI:57683"/>
        <dbReference type="ChEBI" id="CHEBI:58211"/>
        <dbReference type="ChEBI" id="CHEBI:137321"/>
        <dbReference type="EC" id="2.4.1.109"/>
    </reaction>
</comment>
<feature type="compositionally biased region" description="Basic residues" evidence="18">
    <location>
        <begin position="175"/>
        <end position="188"/>
    </location>
</feature>
<keyword evidence="9" id="KW-0677">Repeat</keyword>
<keyword evidence="10" id="KW-0256">Endoplasmic reticulum</keyword>
<sequence>MPHSYGIRARTRHMFARNFREHGMPIKLTTYLKTYKVGDIVDIKANGAIHKGMPHKFYHGRTGIIYNVTKSAVGIIINKKVGNRFLEKRVNIRIEHIKHSKCRDDFLRRVKENAAAKLQAKTDGVKVNLKRQPVKPREARFVSIKHNIPTTLNPIPYDSNPLFSAKKDRFNKEMTKKHHSSSKKKAKPKAQPDNVGEVSDLSLPAATNESSEKQDLYTENEGFFSGSGGYNVPDHRNSHLATPLPSRSSSLVSEVSVNSLADLLGSDLDDDYDSVQVQDHDHDSQEGCKSTDRIPSVAESTEVHDDLWSWISSGHEKTQRVPGLQGRDWAAIGVLTFTAMAVRLWEIETPSQVVLDEAHVGKYVNGYLTKQFNFDTHPPLGKMLLAGISKISSHYSGTFPFDDINDTYPSDLPYKTMRSVVATMGALCAPMAYFTLRALGQAPSAAILAVFMIIFDNALIASHRLMTLEAPLLFFTALSLLSWAKFTKQESRPFTVRWWTWLVMTGVAVAGASATKTEGLLTLLTIVVLTGWDLMRQARGGADQRLQSHQPPYRTSAQGDYDLTLLSHPFRHSLLSPYVEDRNPTQAWSDVVYGSVIQLQSETRPAVFLHSFKQMWNHSAVVAASIHGPQLYQDKDQRQHQQVAGYEYSDLNTLWIVVRANMATSSSAPASVTTKGAVSSTTEHPTTPNMKQDDSNKEEEEEEEEEEENEIPKRLRYLRDGDLIRLRHVSTRRCLHSRNVPSMNARRRGQSESLPDQEECGRSCEVSAVGEAKSSSDMQKSDHGDDSDDDPQDWWTVEVIESKPLGWLFSGTQSSSPGSRIKALETTFRLRHHVLGCYLQTTETELSEEDVLGAAGRKELSCVRDENLRRPSTVWRITMNEHDYLPMDTALAVYPKMSTLQKIAELHTLMWTRPRAFEASESWKRPDTQPNLWSLMMGTTSARTLWRRTHHDDPDVAEAKEGSSVVRDNEEGGEVREKGSTIQQNSIVANPVVWWTSSLGLAVFAGLQVLFLLGGLFGYMENGSSLTIMKQQLSVPAPLFAAWAIHIIPLILPLLPDTSSISRSWLDLYYPALYCGVLVSSTVLSSLLNALVSRSHQFRFLLVLILIITSASNLISPLSYGTRMTLGHCQSLTRWINQGTALLQFPMLAQQDPISRSTTTAVLDCGVSPSSSTGPSSFASPLQITPVVRRKRAPVLQKHYPSVEEALPMQHLFMTPSQRPPQLWHVNQQAGEPNPYQRQQMQAIFEKIEKEEKQRRVKEKLELEEKERVARLERQKLELEEKRREMERELKREQDAKERERLRLEEKRRWEVELEVEEELRREQEARRETTVW</sequence>
<dbReference type="InterPro" id="IPR001147">
    <property type="entry name" value="Ribosomal_eL21"/>
</dbReference>
<dbReference type="Gene3D" id="2.30.30.70">
    <property type="entry name" value="Ribosomal protein L21"/>
    <property type="match status" value="1"/>
</dbReference>
<comment type="pathway">
    <text evidence="2">Protein modification; protein glycosylation.</text>
</comment>
<dbReference type="FunFam" id="6.10.250.3260:FF:000001">
    <property type="entry name" value="60S ribosomal protein L21"/>
    <property type="match status" value="1"/>
</dbReference>
<dbReference type="GO" id="GO:0003735">
    <property type="term" value="F:structural constituent of ribosome"/>
    <property type="evidence" value="ECO:0007669"/>
    <property type="project" value="InterPro"/>
</dbReference>
<evidence type="ECO:0000256" key="9">
    <source>
        <dbReference type="ARBA" id="ARBA00022737"/>
    </source>
</evidence>
<dbReference type="FunFam" id="2.30.30.70:FF:000001">
    <property type="entry name" value="60S ribosomal protein L21"/>
    <property type="match status" value="1"/>
</dbReference>
<dbReference type="InterPro" id="IPR027005">
    <property type="entry name" value="PMT-like"/>
</dbReference>
<dbReference type="GO" id="GO:1990904">
    <property type="term" value="C:ribonucleoprotein complex"/>
    <property type="evidence" value="ECO:0007669"/>
    <property type="project" value="UniProtKB-KW"/>
</dbReference>
<feature type="domain" description="MIR" evidence="20">
    <location>
        <begin position="715"/>
        <end position="800"/>
    </location>
</feature>
<keyword evidence="14" id="KW-0687">Ribonucleoprotein</keyword>
<dbReference type="Gene3D" id="2.80.10.50">
    <property type="match status" value="1"/>
</dbReference>
<evidence type="ECO:0000256" key="19">
    <source>
        <dbReference type="SAM" id="Phobius"/>
    </source>
</evidence>
<dbReference type="PROSITE" id="PS50919">
    <property type="entry name" value="MIR"/>
    <property type="match status" value="2"/>
</dbReference>
<evidence type="ECO:0000256" key="8">
    <source>
        <dbReference type="ARBA" id="ARBA00022692"/>
    </source>
</evidence>
<keyword evidence="13 19" id="KW-0472">Membrane</keyword>
<comment type="catalytic activity">
    <reaction evidence="15">
        <text>a di-trans,poly-cis-dolichyl beta-D-mannosyl phosphate + L-threonyl-[protein] = 3-O-(alpha-D-mannosyl)-L-threonyl-[protein] + a di-trans,poly-cis-dolichyl phosphate + H(+)</text>
        <dbReference type="Rhea" id="RHEA:53396"/>
        <dbReference type="Rhea" id="RHEA-COMP:11060"/>
        <dbReference type="Rhea" id="RHEA-COMP:13547"/>
        <dbReference type="Rhea" id="RHEA-COMP:19498"/>
        <dbReference type="Rhea" id="RHEA-COMP:19501"/>
        <dbReference type="ChEBI" id="CHEBI:15378"/>
        <dbReference type="ChEBI" id="CHEBI:30013"/>
        <dbReference type="ChEBI" id="CHEBI:57683"/>
        <dbReference type="ChEBI" id="CHEBI:58211"/>
        <dbReference type="ChEBI" id="CHEBI:137323"/>
        <dbReference type="EC" id="2.4.1.109"/>
    </reaction>
</comment>
<dbReference type="InterPro" id="IPR008991">
    <property type="entry name" value="Translation_prot_SH3-like_sf"/>
</dbReference>
<keyword evidence="8 19" id="KW-0812">Transmembrane</keyword>
<dbReference type="Gene3D" id="6.10.250.3260">
    <property type="match status" value="1"/>
</dbReference>
<dbReference type="GO" id="GO:0005789">
    <property type="term" value="C:endoplasmic reticulum membrane"/>
    <property type="evidence" value="ECO:0007669"/>
    <property type="project" value="UniProtKB-SubCell"/>
</dbReference>
<feature type="coiled-coil region" evidence="17">
    <location>
        <begin position="1247"/>
        <end position="1327"/>
    </location>
</feature>
<comment type="similarity">
    <text evidence="3">Belongs to the glycosyltransferase 39 family.</text>
</comment>
<dbReference type="GO" id="GO:0004169">
    <property type="term" value="F:dolichyl-phosphate-mannose-protein mannosyltransferase activity"/>
    <property type="evidence" value="ECO:0007669"/>
    <property type="project" value="UniProtKB-EC"/>
</dbReference>
<dbReference type="PANTHER" id="PTHR10050">
    <property type="entry name" value="DOLICHYL-PHOSPHATE-MANNOSE--PROTEIN MANNOSYLTRANSFERASE"/>
    <property type="match status" value="1"/>
</dbReference>
<keyword evidence="12 19" id="KW-1133">Transmembrane helix</keyword>
<evidence type="ECO:0000256" key="16">
    <source>
        <dbReference type="ARBA" id="ARBA00045102"/>
    </source>
</evidence>
<dbReference type="Pfam" id="PF02366">
    <property type="entry name" value="PMT"/>
    <property type="match status" value="1"/>
</dbReference>
<dbReference type="InterPro" id="IPR036300">
    <property type="entry name" value="MIR_dom_sf"/>
</dbReference>
<keyword evidence="6" id="KW-0328">Glycosyltransferase</keyword>
<evidence type="ECO:0000256" key="11">
    <source>
        <dbReference type="ARBA" id="ARBA00022980"/>
    </source>
</evidence>
<dbReference type="InterPro" id="IPR016093">
    <property type="entry name" value="MIR_motif"/>
</dbReference>
<protein>
    <recommendedName>
        <fullName evidence="5">dolichyl-phosphate-mannose--protein mannosyltransferase</fullName>
        <ecNumber evidence="5">2.4.1.109</ecNumber>
    </recommendedName>
</protein>
<feature type="region of interest" description="Disordered" evidence="18">
    <location>
        <begin position="666"/>
        <end position="714"/>
    </location>
</feature>
<dbReference type="PROSITE" id="PS01171">
    <property type="entry name" value="RIBOSOMAL_L21E"/>
    <property type="match status" value="1"/>
</dbReference>
<organism evidence="21 22">
    <name type="scientific">Mortierella alpina</name>
    <name type="common">Oleaginous fungus</name>
    <name type="synonym">Mortierella renispora</name>
    <dbReference type="NCBI Taxonomy" id="64518"/>
    <lineage>
        <taxon>Eukaryota</taxon>
        <taxon>Fungi</taxon>
        <taxon>Fungi incertae sedis</taxon>
        <taxon>Mucoromycota</taxon>
        <taxon>Mortierellomycotina</taxon>
        <taxon>Mortierellomycetes</taxon>
        <taxon>Mortierellales</taxon>
        <taxon>Mortierellaceae</taxon>
        <taxon>Mortierella</taxon>
    </lineage>
</organism>
<dbReference type="Pfam" id="PF16192">
    <property type="entry name" value="PMT_4TMC"/>
    <property type="match status" value="1"/>
</dbReference>
<evidence type="ECO:0000256" key="5">
    <source>
        <dbReference type="ARBA" id="ARBA00012839"/>
    </source>
</evidence>
<dbReference type="GO" id="GO:0005840">
    <property type="term" value="C:ribosome"/>
    <property type="evidence" value="ECO:0007669"/>
    <property type="project" value="UniProtKB-KW"/>
</dbReference>
<feature type="transmembrane region" description="Helical" evidence="19">
    <location>
        <begin position="468"/>
        <end position="486"/>
    </location>
</feature>
<evidence type="ECO:0000256" key="4">
    <source>
        <dbReference type="ARBA" id="ARBA00008427"/>
    </source>
</evidence>
<feature type="compositionally biased region" description="Basic and acidic residues" evidence="18">
    <location>
        <begin position="278"/>
        <end position="292"/>
    </location>
</feature>
<reference evidence="21" key="1">
    <citation type="submission" date="2021-07" db="EMBL/GenBank/DDBJ databases">
        <title>Draft genome of Mortierella alpina, strain LL118, isolated from an aspen leaf litter sample.</title>
        <authorList>
            <person name="Yang S."/>
            <person name="Vinatzer B.A."/>
        </authorList>
    </citation>
    <scope>NUCLEOTIDE SEQUENCE</scope>
    <source>
        <strain evidence="21">LL118</strain>
    </source>
</reference>
<evidence type="ECO:0000259" key="20">
    <source>
        <dbReference type="PROSITE" id="PS50919"/>
    </source>
</evidence>
<dbReference type="PANTHER" id="PTHR10050:SF46">
    <property type="entry name" value="PROTEIN O-MANNOSYL-TRANSFERASE 2"/>
    <property type="match status" value="1"/>
</dbReference>
<dbReference type="Pfam" id="PF01157">
    <property type="entry name" value="Ribosomal_L21e"/>
    <property type="match status" value="1"/>
</dbReference>
<feature type="compositionally biased region" description="Acidic residues" evidence="18">
    <location>
        <begin position="696"/>
        <end position="709"/>
    </location>
</feature>
<dbReference type="Proteomes" id="UP000717515">
    <property type="component" value="Unassembled WGS sequence"/>
</dbReference>
<evidence type="ECO:0000256" key="14">
    <source>
        <dbReference type="ARBA" id="ARBA00023274"/>
    </source>
</evidence>
<comment type="caution">
    <text evidence="21">The sequence shown here is derived from an EMBL/GenBank/DDBJ whole genome shotgun (WGS) entry which is preliminary data.</text>
</comment>
<feature type="transmembrane region" description="Helical" evidence="19">
    <location>
        <begin position="992"/>
        <end position="1017"/>
    </location>
</feature>
<dbReference type="EMBL" id="JAIFTL010000222">
    <property type="protein sequence ID" value="KAG9321181.1"/>
    <property type="molecule type" value="Genomic_DNA"/>
</dbReference>
<feature type="compositionally biased region" description="Polar residues" evidence="18">
    <location>
        <begin position="676"/>
        <end position="690"/>
    </location>
</feature>
<feature type="region of interest" description="Disordered" evidence="18">
    <location>
        <begin position="172"/>
        <end position="248"/>
    </location>
</feature>
<evidence type="ECO:0000313" key="21">
    <source>
        <dbReference type="EMBL" id="KAG9321181.1"/>
    </source>
</evidence>
<comment type="subcellular location">
    <subcellularLocation>
        <location evidence="1">Endoplasmic reticulum membrane</location>
        <topology evidence="1">Multi-pass membrane protein</topology>
    </subcellularLocation>
</comment>
<evidence type="ECO:0000256" key="1">
    <source>
        <dbReference type="ARBA" id="ARBA00004477"/>
    </source>
</evidence>
<dbReference type="InterPro" id="IPR003342">
    <property type="entry name" value="ArnT-like_N"/>
</dbReference>
<keyword evidence="11" id="KW-0689">Ribosomal protein</keyword>
<dbReference type="EC" id="2.4.1.109" evidence="5"/>
<evidence type="ECO:0000256" key="2">
    <source>
        <dbReference type="ARBA" id="ARBA00004922"/>
    </source>
</evidence>
<feature type="transmembrane region" description="Helical" evidence="19">
    <location>
        <begin position="1100"/>
        <end position="1120"/>
    </location>
</feature>
<dbReference type="SMART" id="SM00472">
    <property type="entry name" value="MIR"/>
    <property type="match status" value="2"/>
</dbReference>
<evidence type="ECO:0000256" key="10">
    <source>
        <dbReference type="ARBA" id="ARBA00022824"/>
    </source>
</evidence>
<feature type="region of interest" description="Disordered" evidence="18">
    <location>
        <begin position="737"/>
        <end position="792"/>
    </location>
</feature>
<accession>A0A9P8A1Q1</accession>
<feature type="transmembrane region" description="Helical" evidence="19">
    <location>
        <begin position="1037"/>
        <end position="1056"/>
    </location>
</feature>
<proteinExistence type="inferred from homology"/>
<keyword evidence="17" id="KW-0175">Coiled coil</keyword>
<feature type="transmembrane region" description="Helical" evidence="19">
    <location>
        <begin position="1068"/>
        <end position="1088"/>
    </location>
</feature>
<comment type="similarity">
    <text evidence="4">Belongs to the eukaryotic ribosomal protein eL21 family.</text>
</comment>
<feature type="domain" description="MIR" evidence="20">
    <location>
        <begin position="818"/>
        <end position="880"/>
    </location>
</feature>
<evidence type="ECO:0000256" key="3">
    <source>
        <dbReference type="ARBA" id="ARBA00007222"/>
    </source>
</evidence>
<evidence type="ECO:0000256" key="17">
    <source>
        <dbReference type="SAM" id="Coils"/>
    </source>
</evidence>
<dbReference type="GO" id="GO:0006412">
    <property type="term" value="P:translation"/>
    <property type="evidence" value="ECO:0007669"/>
    <property type="project" value="InterPro"/>
</dbReference>
<dbReference type="InterPro" id="IPR036948">
    <property type="entry name" value="Ribosomal_eL21_sf"/>
</dbReference>
<evidence type="ECO:0000256" key="12">
    <source>
        <dbReference type="ARBA" id="ARBA00022989"/>
    </source>
</evidence>
<dbReference type="InterPro" id="IPR032421">
    <property type="entry name" value="PMT_4TMC"/>
</dbReference>
<evidence type="ECO:0000256" key="7">
    <source>
        <dbReference type="ARBA" id="ARBA00022679"/>
    </source>
</evidence>
<evidence type="ECO:0000256" key="6">
    <source>
        <dbReference type="ARBA" id="ARBA00022676"/>
    </source>
</evidence>
<dbReference type="SUPFAM" id="SSF50104">
    <property type="entry name" value="Translation proteins SH3-like domain"/>
    <property type="match status" value="1"/>
</dbReference>
<feature type="region of interest" description="Disordered" evidence="18">
    <location>
        <begin position="271"/>
        <end position="296"/>
    </location>
</feature>
<feature type="transmembrane region" description="Helical" evidence="19">
    <location>
        <begin position="442"/>
        <end position="461"/>
    </location>
</feature>
<keyword evidence="7" id="KW-0808">Transferase</keyword>
<name>A0A9P8A1Q1_MORAP</name>
<evidence type="ECO:0000256" key="18">
    <source>
        <dbReference type="SAM" id="MobiDB-lite"/>
    </source>
</evidence>